<dbReference type="Proteomes" id="UP000712527">
    <property type="component" value="Unassembled WGS sequence"/>
</dbReference>
<comment type="caution">
    <text evidence="1">The sequence shown here is derived from an EMBL/GenBank/DDBJ whole genome shotgun (WGS) entry which is preliminary data.</text>
</comment>
<proteinExistence type="predicted"/>
<protein>
    <submittedName>
        <fullName evidence="1">Uncharacterized protein</fullName>
    </submittedName>
</protein>
<dbReference type="EMBL" id="JACSNQ010000027">
    <property type="protein sequence ID" value="MBM6775620.1"/>
    <property type="molecule type" value="Genomic_DNA"/>
</dbReference>
<reference evidence="1 2" key="1">
    <citation type="journal article" date="2021" name="Sci. Rep.">
        <title>The distribution of antibiotic resistance genes in chicken gut microbiota commensals.</title>
        <authorList>
            <person name="Juricova H."/>
            <person name="Matiasovicova J."/>
            <person name="Kubasova T."/>
            <person name="Cejkova D."/>
            <person name="Rychlik I."/>
        </authorList>
    </citation>
    <scope>NUCLEOTIDE SEQUENCE [LARGE SCALE GENOMIC DNA]</scope>
    <source>
        <strain evidence="1 2">An794</strain>
    </source>
</reference>
<name>A0ABS2F3Z9_9ACTN</name>
<sequence>PAPQPLVLLDASGAPAAPELARLLEAALDALAAKVFVEQTLLLGEGADGGAR</sequence>
<evidence type="ECO:0000313" key="2">
    <source>
        <dbReference type="Proteomes" id="UP000712527"/>
    </source>
</evidence>
<feature type="non-terminal residue" evidence="1">
    <location>
        <position position="1"/>
    </location>
</feature>
<accession>A0ABS2F3Z9</accession>
<gene>
    <name evidence="1" type="ORF">H9X80_08730</name>
</gene>
<evidence type="ECO:0000313" key="1">
    <source>
        <dbReference type="EMBL" id="MBM6775620.1"/>
    </source>
</evidence>
<keyword evidence="2" id="KW-1185">Reference proteome</keyword>
<organism evidence="1 2">
    <name type="scientific">Olsenella profusa</name>
    <dbReference type="NCBI Taxonomy" id="138595"/>
    <lineage>
        <taxon>Bacteria</taxon>
        <taxon>Bacillati</taxon>
        <taxon>Actinomycetota</taxon>
        <taxon>Coriobacteriia</taxon>
        <taxon>Coriobacteriales</taxon>
        <taxon>Atopobiaceae</taxon>
        <taxon>Olsenella</taxon>
    </lineage>
</organism>